<gene>
    <name evidence="2" type="ORF">D7319_11205</name>
</gene>
<dbReference type="Proteomes" id="UP000275024">
    <property type="component" value="Unassembled WGS sequence"/>
</dbReference>
<proteinExistence type="predicted"/>
<organism evidence="2 3">
    <name type="scientific">Streptomyces radicis</name>
    <dbReference type="NCBI Taxonomy" id="1750517"/>
    <lineage>
        <taxon>Bacteria</taxon>
        <taxon>Bacillati</taxon>
        <taxon>Actinomycetota</taxon>
        <taxon>Actinomycetes</taxon>
        <taxon>Kitasatosporales</taxon>
        <taxon>Streptomycetaceae</taxon>
        <taxon>Streptomyces</taxon>
    </lineage>
</organism>
<reference evidence="2 3" key="1">
    <citation type="submission" date="2018-09" db="EMBL/GenBank/DDBJ databases">
        <title>Streptomyces sp. nov. DS1-2, an endophytic actinomycete isolated from roots of Dendrobium scabrilingue.</title>
        <authorList>
            <person name="Kuncharoen N."/>
            <person name="Kudo T."/>
            <person name="Ohkuma M."/>
            <person name="Yuki M."/>
            <person name="Tanasupawat S."/>
        </authorList>
    </citation>
    <scope>NUCLEOTIDE SEQUENCE [LARGE SCALE GENOMIC DNA]</scope>
    <source>
        <strain evidence="2 3">AZ1-7</strain>
    </source>
</reference>
<protein>
    <submittedName>
        <fullName evidence="2">DUF397 domain-containing protein</fullName>
    </submittedName>
</protein>
<comment type="caution">
    <text evidence="2">The sequence shown here is derived from an EMBL/GenBank/DDBJ whole genome shotgun (WGS) entry which is preliminary data.</text>
</comment>
<dbReference type="Pfam" id="PF04149">
    <property type="entry name" value="DUF397"/>
    <property type="match status" value="1"/>
</dbReference>
<dbReference type="AlphaFoldDB" id="A0A3A9WJK6"/>
<accession>A0A3A9WJK6</accession>
<dbReference type="EMBL" id="RBDX01000007">
    <property type="protein sequence ID" value="RKN09624.1"/>
    <property type="molecule type" value="Genomic_DNA"/>
</dbReference>
<name>A0A3A9WJK6_9ACTN</name>
<feature type="domain" description="DUF397" evidence="1">
    <location>
        <begin position="12"/>
        <end position="65"/>
    </location>
</feature>
<dbReference type="InterPro" id="IPR007278">
    <property type="entry name" value="DUF397"/>
</dbReference>
<evidence type="ECO:0000313" key="3">
    <source>
        <dbReference type="Proteomes" id="UP000275024"/>
    </source>
</evidence>
<evidence type="ECO:0000313" key="2">
    <source>
        <dbReference type="EMBL" id="RKN09624.1"/>
    </source>
</evidence>
<sequence>MKYNNPHSPGALEWVKSSFSGNNGNCIEVAKLPDDGRAIRDSKDPYGAMLAVTANGWSSFVAAVQRDEFPS</sequence>
<evidence type="ECO:0000259" key="1">
    <source>
        <dbReference type="Pfam" id="PF04149"/>
    </source>
</evidence>
<dbReference type="RefSeq" id="WP_120745007.1">
    <property type="nucleotide sequence ID" value="NZ_RBDX01000007.1"/>
</dbReference>